<evidence type="ECO:0000256" key="2">
    <source>
        <dbReference type="ARBA" id="ARBA00023002"/>
    </source>
</evidence>
<dbReference type="AlphaFoldDB" id="A0ABD0M9Q4"/>
<evidence type="ECO:0008006" key="5">
    <source>
        <dbReference type="Google" id="ProtNLM"/>
    </source>
</evidence>
<dbReference type="PANTHER" id="PTHR11091:SF0">
    <property type="entry name" value="MALATE DEHYDROGENASE"/>
    <property type="match status" value="1"/>
</dbReference>
<dbReference type="SUPFAM" id="SSF89733">
    <property type="entry name" value="L-sulfolactate dehydrogenase-like"/>
    <property type="match status" value="1"/>
</dbReference>
<comment type="similarity">
    <text evidence="1">Belongs to the LDH2/MDH2 oxidoreductase family.</text>
</comment>
<name>A0ABD0M9Q4_9CAEN</name>
<dbReference type="Gene3D" id="3.30.1370.60">
    <property type="entry name" value="Hypothetical oxidoreductase yiak, domain 2"/>
    <property type="match status" value="1"/>
</dbReference>
<reference evidence="3 4" key="1">
    <citation type="journal article" date="2023" name="Sci. Data">
        <title>Genome assembly of the Korean intertidal mud-creeper Batillaria attramentaria.</title>
        <authorList>
            <person name="Patra A.K."/>
            <person name="Ho P.T."/>
            <person name="Jun S."/>
            <person name="Lee S.J."/>
            <person name="Kim Y."/>
            <person name="Won Y.J."/>
        </authorList>
    </citation>
    <scope>NUCLEOTIDE SEQUENCE [LARGE SCALE GENOMIC DNA]</scope>
    <source>
        <strain evidence="3">Wonlab-2016</strain>
    </source>
</reference>
<dbReference type="Proteomes" id="UP001519460">
    <property type="component" value="Unassembled WGS sequence"/>
</dbReference>
<evidence type="ECO:0000313" key="3">
    <source>
        <dbReference type="EMBL" id="KAK7508126.1"/>
    </source>
</evidence>
<dbReference type="InterPro" id="IPR003767">
    <property type="entry name" value="Malate/L-lactate_DH-like"/>
</dbReference>
<sequence length="396" mass="42849">MRSKGCNSPTKPTMAVSQYRLLAAKLRRGGDFRRFCSNPKEWPVVSNDEVQRFIEDCMIKVGTRPAHAQSLGGNLVAADYRGHYSHGLNRLDMYVHDISTGITVSDREPKIVSERVATAYVDGCNLLGPVVGNFCIQLAISKAKAAGIGLVTAKNSNHYGIAGWYAMQASEEGLLGMSMTNTSPLSVPTRAQKPTLGTNPMSLAAPANPGDDFVLDMATTTVALGKIELHDRKGIPIPNSWGVDEQGKECNDPKVVVDHGGLMPLGGSEMTGGYKGYGLAMLVEIFCGILANADYGPNIRKWRNTDRIANLGQCFIAIDPESFAPGFCDRMADLMQICRTLPPAPGEEAVLVAGDPERQHMEECQQRGGIPYHPNQIQFGEELAKKLGVKPMQTVT</sequence>
<organism evidence="3 4">
    <name type="scientific">Batillaria attramentaria</name>
    <dbReference type="NCBI Taxonomy" id="370345"/>
    <lineage>
        <taxon>Eukaryota</taxon>
        <taxon>Metazoa</taxon>
        <taxon>Spiralia</taxon>
        <taxon>Lophotrochozoa</taxon>
        <taxon>Mollusca</taxon>
        <taxon>Gastropoda</taxon>
        <taxon>Caenogastropoda</taxon>
        <taxon>Sorbeoconcha</taxon>
        <taxon>Cerithioidea</taxon>
        <taxon>Batillariidae</taxon>
        <taxon>Batillaria</taxon>
    </lineage>
</organism>
<dbReference type="EMBL" id="JACVVK020000002">
    <property type="protein sequence ID" value="KAK7508126.1"/>
    <property type="molecule type" value="Genomic_DNA"/>
</dbReference>
<dbReference type="Gene3D" id="1.10.1530.10">
    <property type="match status" value="1"/>
</dbReference>
<dbReference type="InterPro" id="IPR036111">
    <property type="entry name" value="Mal/L-sulfo/L-lacto_DH-like_sf"/>
</dbReference>
<keyword evidence="4" id="KW-1185">Reference proteome</keyword>
<evidence type="ECO:0000313" key="4">
    <source>
        <dbReference type="Proteomes" id="UP001519460"/>
    </source>
</evidence>
<proteinExistence type="inferred from homology"/>
<comment type="caution">
    <text evidence="3">The sequence shown here is derived from an EMBL/GenBank/DDBJ whole genome shotgun (WGS) entry which is preliminary data.</text>
</comment>
<dbReference type="InterPro" id="IPR043143">
    <property type="entry name" value="Mal/L-sulf/L-lact_DH-like_NADP"/>
</dbReference>
<dbReference type="GO" id="GO:0016491">
    <property type="term" value="F:oxidoreductase activity"/>
    <property type="evidence" value="ECO:0007669"/>
    <property type="project" value="UniProtKB-KW"/>
</dbReference>
<evidence type="ECO:0000256" key="1">
    <source>
        <dbReference type="ARBA" id="ARBA00006056"/>
    </source>
</evidence>
<dbReference type="InterPro" id="IPR043144">
    <property type="entry name" value="Mal/L-sulf/L-lact_DH-like_ah"/>
</dbReference>
<dbReference type="Pfam" id="PF02615">
    <property type="entry name" value="Ldh_2"/>
    <property type="match status" value="1"/>
</dbReference>
<accession>A0ABD0M9Q4</accession>
<dbReference type="PANTHER" id="PTHR11091">
    <property type="entry name" value="OXIDOREDUCTASE-RELATED"/>
    <property type="match status" value="1"/>
</dbReference>
<keyword evidence="2" id="KW-0560">Oxidoreductase</keyword>
<protein>
    <recommendedName>
        <fullName evidence="5">Malate dehydrogenase</fullName>
    </recommendedName>
</protein>
<gene>
    <name evidence="3" type="ORF">BaRGS_00000365</name>
</gene>